<protein>
    <submittedName>
        <fullName evidence="2">Uncharacterized protein</fullName>
    </submittedName>
</protein>
<name>A0A368NPE3_AGRVI</name>
<evidence type="ECO:0000313" key="3">
    <source>
        <dbReference type="Proteomes" id="UP000436911"/>
    </source>
</evidence>
<feature type="compositionally biased region" description="Basic and acidic residues" evidence="1">
    <location>
        <begin position="141"/>
        <end position="166"/>
    </location>
</feature>
<accession>A0A368NPE3</accession>
<reference evidence="2 3" key="1">
    <citation type="submission" date="2018-08" db="EMBL/GenBank/DDBJ databases">
        <title>Genome sequencing of Agrobacterium vitis strain ICMP 10754.</title>
        <authorList>
            <person name="Visnovsky S.B."/>
            <person name="Pitman A.R."/>
        </authorList>
    </citation>
    <scope>NUCLEOTIDE SEQUENCE [LARGE SCALE GENOMIC DNA]</scope>
    <source>
        <strain evidence="2 3">ICMP 10754</strain>
    </source>
</reference>
<dbReference type="Proteomes" id="UP000436911">
    <property type="component" value="Unassembled WGS sequence"/>
</dbReference>
<dbReference type="EMBL" id="QUSG01000003">
    <property type="protein sequence ID" value="KAA3529724.1"/>
    <property type="molecule type" value="Genomic_DNA"/>
</dbReference>
<organism evidence="2 3">
    <name type="scientific">Agrobacterium vitis</name>
    <name type="common">Rhizobium vitis</name>
    <dbReference type="NCBI Taxonomy" id="373"/>
    <lineage>
        <taxon>Bacteria</taxon>
        <taxon>Pseudomonadati</taxon>
        <taxon>Pseudomonadota</taxon>
        <taxon>Alphaproteobacteria</taxon>
        <taxon>Hyphomicrobiales</taxon>
        <taxon>Rhizobiaceae</taxon>
        <taxon>Rhizobium/Agrobacterium group</taxon>
        <taxon>Agrobacterium</taxon>
    </lineage>
</organism>
<dbReference type="RefSeq" id="WP_060718600.1">
    <property type="nucleotide sequence ID" value="NZ_JABFNP010000001.1"/>
</dbReference>
<comment type="caution">
    <text evidence="2">The sequence shown here is derived from an EMBL/GenBank/DDBJ whole genome shotgun (WGS) entry which is preliminary data.</text>
</comment>
<dbReference type="OrthoDB" id="9944963at2"/>
<evidence type="ECO:0000256" key="1">
    <source>
        <dbReference type="SAM" id="MobiDB-lite"/>
    </source>
</evidence>
<gene>
    <name evidence="2" type="ORF">DXT89_08450</name>
</gene>
<proteinExistence type="predicted"/>
<feature type="region of interest" description="Disordered" evidence="1">
    <location>
        <begin position="127"/>
        <end position="166"/>
    </location>
</feature>
<evidence type="ECO:0000313" key="2">
    <source>
        <dbReference type="EMBL" id="KAA3529724.1"/>
    </source>
</evidence>
<sequence>MPDTITQQLNEVFQKASLSFALKTLTSIDDFETLSKITQNAAQKLEDLNDRFDEEYKSRVETERQRLYREGIQTKLDHPAPPGAPSTDNDTITWQAHRNVRLAHDADLRGVADEEQRQIEDLLARAHERNQTQGSGAEAFLRARDQRTGDERRSGQDRRIPKQSQD</sequence>
<dbReference type="GeneID" id="60683836"/>
<dbReference type="AlphaFoldDB" id="A0A368NPE3"/>